<dbReference type="Proteomes" id="UP000198802">
    <property type="component" value="Unassembled WGS sequence"/>
</dbReference>
<gene>
    <name evidence="2" type="ORF">Ga0074812_106292</name>
</gene>
<sequence length="471" mass="49117">MTDVRRGPAGSSPAPPAVFAPAEVLARQVAPMPGEARLRQRVMPLLENLGTAGEGCYAALWVVVTPGEATQEATSEGGPASWAVLGWARSPSWPPAGLAPMAVRAGAAEHLAELRSRPGVRLLAPIPGPGRGDSGSSISGRSDGGGEGRTPAAALVIGGMPGRAMVVPPADLIDQTRDCLALVLRVHELTLAADEQAAGARRCEEELARVEADLAAVRDAERNRLSGSLLIGVSRRLGEVTDRWQACVAAVRDEPARAGDELRELRSAVDDLLEDFRTVVRAVHPVLLRRAGTAVALTELASRLPRQVRIGGDPGRRVGWEVESGVYHACAAALNLLGEAGTGPLSMRFVRGDGRFGVRVDDPSPGAVARARDSLRDDARRLSALGGALHCTVAADGSGRIDLWLPERLDGRLPGAQKGTTPQIRVPASGVDVTDSVPPTEASLSRGPRSHTAPESSIPGPSSSTVKASPW</sequence>
<reference evidence="3" key="1">
    <citation type="submission" date="2015-11" db="EMBL/GenBank/DDBJ databases">
        <authorList>
            <person name="Varghese N."/>
        </authorList>
    </citation>
    <scope>NUCLEOTIDE SEQUENCE [LARGE SCALE GENOMIC DNA]</scope>
    <source>
        <strain evidence="3">DSM 45899</strain>
    </source>
</reference>
<protein>
    <recommendedName>
        <fullName evidence="4">Histidine kinase</fullName>
    </recommendedName>
</protein>
<evidence type="ECO:0000313" key="3">
    <source>
        <dbReference type="Proteomes" id="UP000198802"/>
    </source>
</evidence>
<evidence type="ECO:0000313" key="2">
    <source>
        <dbReference type="EMBL" id="CUU56037.1"/>
    </source>
</evidence>
<feature type="region of interest" description="Disordered" evidence="1">
    <location>
        <begin position="125"/>
        <end position="150"/>
    </location>
</feature>
<keyword evidence="3" id="KW-1185">Reference proteome</keyword>
<proteinExistence type="predicted"/>
<organism evidence="2 3">
    <name type="scientific">Parafrankia irregularis</name>
    <dbReference type="NCBI Taxonomy" id="795642"/>
    <lineage>
        <taxon>Bacteria</taxon>
        <taxon>Bacillati</taxon>
        <taxon>Actinomycetota</taxon>
        <taxon>Actinomycetes</taxon>
        <taxon>Frankiales</taxon>
        <taxon>Frankiaceae</taxon>
        <taxon>Parafrankia</taxon>
    </lineage>
</organism>
<dbReference type="AlphaFoldDB" id="A0A0S4QK69"/>
<dbReference type="EMBL" id="FAOZ01000006">
    <property type="protein sequence ID" value="CUU56037.1"/>
    <property type="molecule type" value="Genomic_DNA"/>
</dbReference>
<feature type="region of interest" description="Disordered" evidence="1">
    <location>
        <begin position="413"/>
        <end position="471"/>
    </location>
</feature>
<feature type="compositionally biased region" description="Polar residues" evidence="1">
    <location>
        <begin position="453"/>
        <end position="471"/>
    </location>
</feature>
<accession>A0A0S4QK69</accession>
<evidence type="ECO:0008006" key="4">
    <source>
        <dbReference type="Google" id="ProtNLM"/>
    </source>
</evidence>
<name>A0A0S4QK69_9ACTN</name>
<evidence type="ECO:0000256" key="1">
    <source>
        <dbReference type="SAM" id="MobiDB-lite"/>
    </source>
</evidence>